<organism evidence="10 11">
    <name type="scientific">Streptomyces siderophoricus</name>
    <dbReference type="NCBI Taxonomy" id="2802281"/>
    <lineage>
        <taxon>Bacteria</taxon>
        <taxon>Bacillati</taxon>
        <taxon>Actinomycetota</taxon>
        <taxon>Actinomycetes</taxon>
        <taxon>Kitasatosporales</taxon>
        <taxon>Streptomycetaceae</taxon>
        <taxon>Streptomyces</taxon>
    </lineage>
</organism>
<evidence type="ECO:0000256" key="4">
    <source>
        <dbReference type="ARBA" id="ARBA00022989"/>
    </source>
</evidence>
<keyword evidence="6 8" id="KW-0472">Membrane</keyword>
<evidence type="ECO:0000256" key="2">
    <source>
        <dbReference type="ARBA" id="ARBA00022448"/>
    </source>
</evidence>
<evidence type="ECO:0000256" key="6">
    <source>
        <dbReference type="ARBA" id="ARBA00023136"/>
    </source>
</evidence>
<evidence type="ECO:0000256" key="5">
    <source>
        <dbReference type="ARBA" id="ARBA00023065"/>
    </source>
</evidence>
<keyword evidence="5" id="KW-0406">Ion transport</keyword>
<keyword evidence="7 10" id="KW-0407">Ion channel</keyword>
<dbReference type="InterPro" id="IPR028325">
    <property type="entry name" value="VG_K_chnl"/>
</dbReference>
<accession>A0ABS1MP83</accession>
<keyword evidence="3 8" id="KW-0812">Transmembrane</keyword>
<dbReference type="SUPFAM" id="SSF81324">
    <property type="entry name" value="Voltage-gated potassium channels"/>
    <property type="match status" value="1"/>
</dbReference>
<sequence>MTDAGPVDREAWRRDWERAAEPYLLAASLLFLASYAVQVLVPGLSPGWQAFWTLVTVVTWGLFIAEYLARLLISDDRRHFVRTHWLDLLVTALPLLRPLRLVETHDRMQRRRDHPRLALEARVMAYASLTALLLGFAASLAVYHDERHAPGSTVRTFGDAVWWACSTLTTTGYGDITPVTARGRVTGAVLMFVGVALVGAVVGSFSSWLLRRFRREGET</sequence>
<dbReference type="Gene3D" id="1.10.287.70">
    <property type="match status" value="1"/>
</dbReference>
<feature type="transmembrane region" description="Helical" evidence="8">
    <location>
        <begin position="23"/>
        <end position="44"/>
    </location>
</feature>
<evidence type="ECO:0000256" key="8">
    <source>
        <dbReference type="SAM" id="Phobius"/>
    </source>
</evidence>
<dbReference type="Proteomes" id="UP000629371">
    <property type="component" value="Unassembled WGS sequence"/>
</dbReference>
<evidence type="ECO:0000256" key="7">
    <source>
        <dbReference type="ARBA" id="ARBA00023303"/>
    </source>
</evidence>
<dbReference type="EMBL" id="JAERRI010000004">
    <property type="protein sequence ID" value="MBL1089582.1"/>
    <property type="molecule type" value="Genomic_DNA"/>
</dbReference>
<comment type="caution">
    <text evidence="10">The sequence shown here is derived from an EMBL/GenBank/DDBJ whole genome shotgun (WGS) entry which is preliminary data.</text>
</comment>
<gene>
    <name evidence="10" type="ORF">JK360_09230</name>
</gene>
<dbReference type="PANTHER" id="PTHR11537">
    <property type="entry name" value="VOLTAGE-GATED POTASSIUM CHANNEL"/>
    <property type="match status" value="1"/>
</dbReference>
<protein>
    <submittedName>
        <fullName evidence="10">Two pore domain potassium channel family protein</fullName>
    </submittedName>
</protein>
<dbReference type="GO" id="GO:0034220">
    <property type="term" value="P:monoatomic ion transmembrane transport"/>
    <property type="evidence" value="ECO:0007669"/>
    <property type="project" value="UniProtKB-KW"/>
</dbReference>
<keyword evidence="11" id="KW-1185">Reference proteome</keyword>
<keyword evidence="2" id="KW-0813">Transport</keyword>
<evidence type="ECO:0000259" key="9">
    <source>
        <dbReference type="Pfam" id="PF07885"/>
    </source>
</evidence>
<comment type="subcellular location">
    <subcellularLocation>
        <location evidence="1">Membrane</location>
        <topology evidence="1">Multi-pass membrane protein</topology>
    </subcellularLocation>
</comment>
<evidence type="ECO:0000313" key="10">
    <source>
        <dbReference type="EMBL" id="MBL1089582.1"/>
    </source>
</evidence>
<evidence type="ECO:0000256" key="1">
    <source>
        <dbReference type="ARBA" id="ARBA00004141"/>
    </source>
</evidence>
<name>A0ABS1MP83_9ACTN</name>
<feature type="transmembrane region" description="Helical" evidence="8">
    <location>
        <begin position="123"/>
        <end position="143"/>
    </location>
</feature>
<proteinExistence type="predicted"/>
<feature type="domain" description="Potassium channel" evidence="9">
    <location>
        <begin position="133"/>
        <end position="209"/>
    </location>
</feature>
<feature type="transmembrane region" description="Helical" evidence="8">
    <location>
        <begin position="188"/>
        <end position="210"/>
    </location>
</feature>
<feature type="transmembrane region" description="Helical" evidence="8">
    <location>
        <begin position="51"/>
        <end position="73"/>
    </location>
</feature>
<dbReference type="Pfam" id="PF07885">
    <property type="entry name" value="Ion_trans_2"/>
    <property type="match status" value="1"/>
</dbReference>
<keyword evidence="4 8" id="KW-1133">Transmembrane helix</keyword>
<evidence type="ECO:0000256" key="3">
    <source>
        <dbReference type="ARBA" id="ARBA00022692"/>
    </source>
</evidence>
<reference evidence="10 11" key="1">
    <citation type="submission" date="2021-01" db="EMBL/GenBank/DDBJ databases">
        <title>WGS of actinomycetes isolated from Thailand.</title>
        <authorList>
            <person name="Thawai C."/>
        </authorList>
    </citation>
    <scope>NUCLEOTIDE SEQUENCE [LARGE SCALE GENOMIC DNA]</scope>
    <source>
        <strain evidence="10 11">CH9-7</strain>
    </source>
</reference>
<dbReference type="PANTHER" id="PTHR11537:SF254">
    <property type="entry name" value="POTASSIUM VOLTAGE-GATED CHANNEL PROTEIN SHAB"/>
    <property type="match status" value="1"/>
</dbReference>
<dbReference type="InterPro" id="IPR013099">
    <property type="entry name" value="K_chnl_dom"/>
</dbReference>
<evidence type="ECO:0000313" key="11">
    <source>
        <dbReference type="Proteomes" id="UP000629371"/>
    </source>
</evidence>